<dbReference type="Pfam" id="PF04294">
    <property type="entry name" value="VanW"/>
    <property type="match status" value="1"/>
</dbReference>
<dbReference type="EMBL" id="QJKF01000004">
    <property type="protein sequence ID" value="PXX65415.1"/>
    <property type="molecule type" value="Genomic_DNA"/>
</dbReference>
<dbReference type="PANTHER" id="PTHR35788:SF1">
    <property type="entry name" value="EXPORTED PROTEIN"/>
    <property type="match status" value="1"/>
</dbReference>
<dbReference type="PANTHER" id="PTHR35788">
    <property type="entry name" value="EXPORTED PROTEIN-RELATED"/>
    <property type="match status" value="1"/>
</dbReference>
<dbReference type="InterPro" id="IPR052913">
    <property type="entry name" value="Glycopeptide_resist_protein"/>
</dbReference>
<evidence type="ECO:0000259" key="3">
    <source>
        <dbReference type="Pfam" id="PF12229"/>
    </source>
</evidence>
<dbReference type="AlphaFoldDB" id="A0A318K854"/>
<accession>A0A318K854</accession>
<evidence type="ECO:0000256" key="1">
    <source>
        <dbReference type="SAM" id="MobiDB-lite"/>
    </source>
</evidence>
<keyword evidence="2" id="KW-0812">Transmembrane</keyword>
<gene>
    <name evidence="4" type="ORF">DFR70_104479</name>
</gene>
<feature type="transmembrane region" description="Helical" evidence="2">
    <location>
        <begin position="86"/>
        <end position="107"/>
    </location>
</feature>
<comment type="caution">
    <text evidence="4">The sequence shown here is derived from an EMBL/GenBank/DDBJ whole genome shotgun (WGS) entry which is preliminary data.</text>
</comment>
<keyword evidence="2" id="KW-0472">Membrane</keyword>
<dbReference type="Pfam" id="PF12229">
    <property type="entry name" value="PG_binding_4"/>
    <property type="match status" value="1"/>
</dbReference>
<feature type="region of interest" description="Disordered" evidence="1">
    <location>
        <begin position="1"/>
        <end position="79"/>
    </location>
</feature>
<reference evidence="4 5" key="1">
    <citation type="submission" date="2018-05" db="EMBL/GenBank/DDBJ databases">
        <title>Genomic Encyclopedia of Type Strains, Phase IV (KMG-IV): sequencing the most valuable type-strain genomes for metagenomic binning, comparative biology and taxonomic classification.</title>
        <authorList>
            <person name="Goeker M."/>
        </authorList>
    </citation>
    <scope>NUCLEOTIDE SEQUENCE [LARGE SCALE GENOMIC DNA]</scope>
    <source>
        <strain evidence="4 5">DSM 44704</strain>
    </source>
</reference>
<evidence type="ECO:0000256" key="2">
    <source>
        <dbReference type="SAM" id="Phobius"/>
    </source>
</evidence>
<dbReference type="RefSeq" id="WP_040739854.1">
    <property type="nucleotide sequence ID" value="NZ_QJKF01000004.1"/>
</dbReference>
<dbReference type="OrthoDB" id="9813301at2"/>
<sequence length="633" mass="66409">MTSQPSAGRDGRPPAGEVGLRQLLESRNANQGQEWGGDSAPTEPIQVTPTRRATHRAAVERPKPPSRRPISGPPPRRLNPTVVKRAGLAVGAVLAVAGVGYAVDWMLSSGQVPRGTVVAGVDIGGLDTAVANARLRAELTPRADRELPLRIGDVQTRLVPSAAGLSVDWDGTWARVGGQPLNPITRLTSFFTTRHVAPASAVDDAALDGQLTALRVHDRPSVEGTIAFDKGTPVAVAPVPGRVLDVAAARAELIDRWIAGAALDLPVHPAPLTVRPEAVDQALREVAEPAVRAPITFAGKGASAKLDPEQIATVLSFAPDGRGGLALSIDQNVAVGLLAPQLAATEIEAKDATFALTGGKPAVVPAVVGDKINWPKTLEQFAGLLAAPQERTGQAVYEKMEPKLTTEAAQGLGVVETMGTFTTNGFSGPSGVNIKVVARKVNGAVVKPGDTFSLNDFTGPRGTAEGYVESGIIDHGRPGTAVGGGISQFATTLYNAAYFAGMEDAGHTEHSYYISRYPAAREATVFDGAIDLRFRNNTPTGVLIEAVTTDSEVTVRLWGTKTVNVESVTGERSKPTEPTTIKLPKGKDCIASEGAPGFTTSDTRIITDRRTGREVSRATRTVKYDPIPVVKCE</sequence>
<dbReference type="InterPro" id="IPR022029">
    <property type="entry name" value="YoaR-like_PG-bd"/>
</dbReference>
<dbReference type="InterPro" id="IPR007391">
    <property type="entry name" value="Vancomycin_resist_VanW"/>
</dbReference>
<evidence type="ECO:0000313" key="5">
    <source>
        <dbReference type="Proteomes" id="UP000247569"/>
    </source>
</evidence>
<dbReference type="Proteomes" id="UP000247569">
    <property type="component" value="Unassembled WGS sequence"/>
</dbReference>
<keyword evidence="5" id="KW-1185">Reference proteome</keyword>
<name>A0A318K854_9NOCA</name>
<protein>
    <submittedName>
        <fullName evidence="4">Vancomycin resistance protein YoaR</fullName>
    </submittedName>
</protein>
<feature type="domain" description="YoaR-like putative peptidoglycan binding" evidence="3">
    <location>
        <begin position="286"/>
        <end position="385"/>
    </location>
</feature>
<evidence type="ECO:0000313" key="4">
    <source>
        <dbReference type="EMBL" id="PXX65415.1"/>
    </source>
</evidence>
<proteinExistence type="predicted"/>
<keyword evidence="2" id="KW-1133">Transmembrane helix</keyword>
<organism evidence="4 5">
    <name type="scientific">Nocardia tenerifensis</name>
    <dbReference type="NCBI Taxonomy" id="228006"/>
    <lineage>
        <taxon>Bacteria</taxon>
        <taxon>Bacillati</taxon>
        <taxon>Actinomycetota</taxon>
        <taxon>Actinomycetes</taxon>
        <taxon>Mycobacteriales</taxon>
        <taxon>Nocardiaceae</taxon>
        <taxon>Nocardia</taxon>
    </lineage>
</organism>